<keyword evidence="2" id="KW-1185">Reference proteome</keyword>
<dbReference type="AlphaFoldDB" id="A0A7R7VTT0"/>
<accession>A0A7R7VTT0</accession>
<dbReference type="Pfam" id="PF11017">
    <property type="entry name" value="DUF2855"/>
    <property type="match status" value="1"/>
</dbReference>
<evidence type="ECO:0000313" key="1">
    <source>
        <dbReference type="EMBL" id="BCR90660.1"/>
    </source>
</evidence>
<protein>
    <submittedName>
        <fullName evidence="1">Uncharacterized protein</fullName>
    </submittedName>
</protein>
<reference evidence="1" key="1">
    <citation type="submission" date="2021-01" db="EMBL/GenBank/DDBJ databases">
        <authorList>
            <consortium name="Aspergillus chevalieri M1 genome sequencing consortium"/>
            <person name="Kazuki M."/>
            <person name="Futagami T."/>
        </authorList>
    </citation>
    <scope>NUCLEOTIDE SEQUENCE</scope>
    <source>
        <strain evidence="1">M1</strain>
    </source>
</reference>
<dbReference type="EMBL" id="AP024421">
    <property type="protein sequence ID" value="BCR90660.1"/>
    <property type="molecule type" value="Genomic_DNA"/>
</dbReference>
<dbReference type="InterPro" id="IPR021276">
    <property type="entry name" value="DUF2855"/>
</dbReference>
<dbReference type="KEGG" id="ache:ACHE_60546S"/>
<sequence length="125" mass="13802">MVPAWGCGIIIDSRIPSLCSGTLLFGYWPTASAPVDLKLAGTGLDGHRAETSEHREKIMSAHSDYQVKGHYELPDDDAAVRFTEEQLGQMAWFSLFGAIWQTGYLLNRYTFTSSPEIHLPIGPMG</sequence>
<organism evidence="1 2">
    <name type="scientific">Aspergillus chevalieri</name>
    <name type="common">Eurotium chevalieri</name>
    <dbReference type="NCBI Taxonomy" id="182096"/>
    <lineage>
        <taxon>Eukaryota</taxon>
        <taxon>Fungi</taxon>
        <taxon>Dikarya</taxon>
        <taxon>Ascomycota</taxon>
        <taxon>Pezizomycotina</taxon>
        <taxon>Eurotiomycetes</taxon>
        <taxon>Eurotiomycetidae</taxon>
        <taxon>Eurotiales</taxon>
        <taxon>Aspergillaceae</taxon>
        <taxon>Aspergillus</taxon>
        <taxon>Aspergillus subgen. Aspergillus</taxon>
    </lineage>
</organism>
<dbReference type="GeneID" id="66985018"/>
<name>A0A7R7VTT0_ASPCH</name>
<dbReference type="RefSeq" id="XP_043139182.1">
    <property type="nucleotide sequence ID" value="XM_043281732.1"/>
</dbReference>
<dbReference type="Proteomes" id="UP000637239">
    <property type="component" value="Chromosome 6"/>
</dbReference>
<proteinExistence type="predicted"/>
<reference evidence="1" key="2">
    <citation type="submission" date="2021-02" db="EMBL/GenBank/DDBJ databases">
        <title>Aspergillus chevalieri M1 genome sequence.</title>
        <authorList>
            <person name="Kadooka C."/>
            <person name="Mori K."/>
            <person name="Futagami T."/>
        </authorList>
    </citation>
    <scope>NUCLEOTIDE SEQUENCE</scope>
    <source>
        <strain evidence="1">M1</strain>
    </source>
</reference>
<gene>
    <name evidence="1" type="ORF">ACHE_60546S</name>
</gene>
<evidence type="ECO:0000313" key="2">
    <source>
        <dbReference type="Proteomes" id="UP000637239"/>
    </source>
</evidence>